<evidence type="ECO:0000256" key="1">
    <source>
        <dbReference type="SAM" id="MobiDB-lite"/>
    </source>
</evidence>
<dbReference type="Proteomes" id="UP000515129">
    <property type="component" value="Unplaced"/>
</dbReference>
<dbReference type="AlphaFoldDB" id="A0A6P6N6I3"/>
<sequence>MTAFFEGMLFAIVQFIDEEDQPFAVVPQVWLSEGMCYWPPFNLRKKDKGNNLAIRCTPPHSTWEKHHFKFMKGAECWQEAMRYLVRFQTGSSVETTDDDKKRKRKRISNSKYRPQASSDEEESSLPDAPAVLSFGQPLLSFENIVPGNKVSVLPDAPEVASIPENQENVVPSVDFRGEPGFSPEIQTPLHRAKSLSTRHLTGYSPQQFLDERCRARQVLSFTPPAANLPWQHMGENAGDFQRLQNEKQAVMEENQALREENQALREENQALREENQALREENQALRESTARAASDDSGSLQEQVKQVGTMLKMFARTGQSGADQTLMLRRLGEFGDVVRSMDNKMDTMLQHFSANVSVGELSLPGDLLLPLDTQEDLALLDNSLRQDKELQERFLRFLAIKCGRDLKTTVWRMLQSIFSNHLSINTTWTGVGDKACFRDMFLKTIVQRAIRKNPATQDATDEAIQVNVTRYLKGASDREGGKRRRTAERDPQPTP</sequence>
<evidence type="ECO:0000313" key="4">
    <source>
        <dbReference type="RefSeq" id="XP_026103884.1"/>
    </source>
</evidence>
<dbReference type="GeneID" id="113075387"/>
<dbReference type="PANTHER" id="PTHR34153">
    <property type="entry name" value="SI:CH211-262H13.3-RELATED-RELATED"/>
    <property type="match status" value="1"/>
</dbReference>
<accession>A0A6P6N6I3</accession>
<proteinExistence type="predicted"/>
<feature type="region of interest" description="Disordered" evidence="1">
    <location>
        <begin position="473"/>
        <end position="495"/>
    </location>
</feature>
<organism evidence="3 4">
    <name type="scientific">Carassius auratus</name>
    <name type="common">Goldfish</name>
    <dbReference type="NCBI Taxonomy" id="7957"/>
    <lineage>
        <taxon>Eukaryota</taxon>
        <taxon>Metazoa</taxon>
        <taxon>Chordata</taxon>
        <taxon>Craniata</taxon>
        <taxon>Vertebrata</taxon>
        <taxon>Euteleostomi</taxon>
        <taxon>Actinopterygii</taxon>
        <taxon>Neopterygii</taxon>
        <taxon>Teleostei</taxon>
        <taxon>Ostariophysi</taxon>
        <taxon>Cypriniformes</taxon>
        <taxon>Cyprinidae</taxon>
        <taxon>Cyprininae</taxon>
        <taxon>Carassius</taxon>
    </lineage>
</organism>
<feature type="region of interest" description="Disordered" evidence="1">
    <location>
        <begin position="94"/>
        <end position="128"/>
    </location>
</feature>
<keyword evidence="3" id="KW-1185">Reference proteome</keyword>
<gene>
    <name evidence="4" type="primary">LOC113075387</name>
</gene>
<feature type="region of interest" description="Disordered" evidence="1">
    <location>
        <begin position="281"/>
        <end position="302"/>
    </location>
</feature>
<name>A0A6P6N6I3_CARAU</name>
<evidence type="ECO:0000259" key="2">
    <source>
        <dbReference type="Pfam" id="PF16064"/>
    </source>
</evidence>
<dbReference type="Pfam" id="PF16064">
    <property type="entry name" value="DUF4806"/>
    <property type="match status" value="1"/>
</dbReference>
<evidence type="ECO:0000313" key="3">
    <source>
        <dbReference type="Proteomes" id="UP000515129"/>
    </source>
</evidence>
<dbReference type="InterPro" id="IPR032071">
    <property type="entry name" value="DUF4806"/>
</dbReference>
<feature type="domain" description="DUF4806" evidence="2">
    <location>
        <begin position="369"/>
        <end position="439"/>
    </location>
</feature>
<reference evidence="4" key="1">
    <citation type="submission" date="2025-08" db="UniProtKB">
        <authorList>
            <consortium name="RefSeq"/>
        </authorList>
    </citation>
    <scope>IDENTIFICATION</scope>
    <source>
        <strain evidence="4">Wakin</strain>
        <tissue evidence="4">Muscle</tissue>
    </source>
</reference>
<dbReference type="RefSeq" id="XP_026103884.1">
    <property type="nucleotide sequence ID" value="XM_026248099.1"/>
</dbReference>
<protein>
    <submittedName>
        <fullName evidence="4">Uncharacterized protein LOC113075387 isoform X5</fullName>
    </submittedName>
</protein>
<dbReference type="PANTHER" id="PTHR34153:SF2">
    <property type="entry name" value="SI:CH211-262H13.3-RELATED"/>
    <property type="match status" value="1"/>
</dbReference>